<dbReference type="SUPFAM" id="SSF52087">
    <property type="entry name" value="CRAL/TRIO domain"/>
    <property type="match status" value="1"/>
</dbReference>
<dbReference type="OrthoDB" id="1434354at2759"/>
<feature type="domain" description="CRAL-TRIO" evidence="2">
    <location>
        <begin position="249"/>
        <end position="398"/>
    </location>
</feature>
<feature type="compositionally biased region" description="Gly residues" evidence="1">
    <location>
        <begin position="407"/>
        <end position="416"/>
    </location>
</feature>
<accession>A0A7I8K1L0</accession>
<organism evidence="3 4">
    <name type="scientific">Spirodela intermedia</name>
    <name type="common">Intermediate duckweed</name>
    <dbReference type="NCBI Taxonomy" id="51605"/>
    <lineage>
        <taxon>Eukaryota</taxon>
        <taxon>Viridiplantae</taxon>
        <taxon>Streptophyta</taxon>
        <taxon>Embryophyta</taxon>
        <taxon>Tracheophyta</taxon>
        <taxon>Spermatophyta</taxon>
        <taxon>Magnoliopsida</taxon>
        <taxon>Liliopsida</taxon>
        <taxon>Araceae</taxon>
        <taxon>Lemnoideae</taxon>
        <taxon>Spirodela</taxon>
    </lineage>
</organism>
<dbReference type="AlphaFoldDB" id="A0A7I8K1L0"/>
<evidence type="ECO:0000256" key="1">
    <source>
        <dbReference type="SAM" id="MobiDB-lite"/>
    </source>
</evidence>
<proteinExistence type="predicted"/>
<dbReference type="Pfam" id="PF00650">
    <property type="entry name" value="CRAL_TRIO"/>
    <property type="match status" value="1"/>
</dbReference>
<dbReference type="PROSITE" id="PS50191">
    <property type="entry name" value="CRAL_TRIO"/>
    <property type="match status" value="1"/>
</dbReference>
<evidence type="ECO:0000259" key="2">
    <source>
        <dbReference type="PROSITE" id="PS50191"/>
    </source>
</evidence>
<dbReference type="PANTHER" id="PTHR47041">
    <property type="entry name" value="SEC14 CYTOSOLIC FACTOR FAMILY PROTEIN / PHOSPHOGLYCERIDE TRANSFER FAMILY PROTEIN"/>
    <property type="match status" value="1"/>
</dbReference>
<evidence type="ECO:0000313" key="4">
    <source>
        <dbReference type="Proteomes" id="UP000663760"/>
    </source>
</evidence>
<evidence type="ECO:0000313" key="3">
    <source>
        <dbReference type="EMBL" id="CAA7389657.1"/>
    </source>
</evidence>
<dbReference type="PANTHER" id="PTHR47041:SF2">
    <property type="entry name" value="SEC14 CYTOSOLIC FACTOR FAMILY PROTEIN _ PHOSPHOGLYCERIDE TRANSFER FAMILY PROTEIN"/>
    <property type="match status" value="1"/>
</dbReference>
<dbReference type="SMART" id="SM00516">
    <property type="entry name" value="SEC14"/>
    <property type="match status" value="1"/>
</dbReference>
<gene>
    <name evidence="3" type="ORF">SI8410_01001656</name>
</gene>
<dbReference type="EMBL" id="LR746264">
    <property type="protein sequence ID" value="CAA7389657.1"/>
    <property type="molecule type" value="Genomic_DNA"/>
</dbReference>
<dbReference type="Proteomes" id="UP000663760">
    <property type="component" value="Chromosome 1"/>
</dbReference>
<keyword evidence="4" id="KW-1185">Reference proteome</keyword>
<dbReference type="CDD" id="cd00170">
    <property type="entry name" value="SEC14"/>
    <property type="match status" value="1"/>
</dbReference>
<dbReference type="InterPro" id="IPR036865">
    <property type="entry name" value="CRAL-TRIO_dom_sf"/>
</dbReference>
<feature type="region of interest" description="Disordered" evidence="1">
    <location>
        <begin position="146"/>
        <end position="168"/>
    </location>
</feature>
<feature type="compositionally biased region" description="Acidic residues" evidence="1">
    <location>
        <begin position="421"/>
        <end position="438"/>
    </location>
</feature>
<dbReference type="Gene3D" id="3.40.525.10">
    <property type="entry name" value="CRAL-TRIO lipid binding domain"/>
    <property type="match status" value="1"/>
</dbReference>
<name>A0A7I8K1L0_SPIIN</name>
<reference evidence="3" key="1">
    <citation type="submission" date="2020-02" db="EMBL/GenBank/DDBJ databases">
        <authorList>
            <person name="Scholz U."/>
            <person name="Mascher M."/>
            <person name="Fiebig A."/>
        </authorList>
    </citation>
    <scope>NUCLEOTIDE SEQUENCE</scope>
</reference>
<feature type="region of interest" description="Disordered" evidence="1">
    <location>
        <begin position="407"/>
        <end position="443"/>
    </location>
</feature>
<protein>
    <recommendedName>
        <fullName evidence="2">CRAL-TRIO domain-containing protein</fullName>
    </recommendedName>
</protein>
<dbReference type="InterPro" id="IPR001251">
    <property type="entry name" value="CRAL-TRIO_dom"/>
</dbReference>
<sequence>MGDYSCVPGSSKISELSTSLASNKMKNCSLVASSSRPISEKMVKRMIPMKHLGLEGGPTGRVLMFLLKVAALEVVRRVSEVKCPLVWRVLQGFQFLGYVPLKWLQRWSPIRNTARLMQTISRPLLFLSITTSISDCFENSKARLDNEDDQQQHSETPAVESAPNLGESEEAEENIVSENWLAQLHNDLEKQGIILPQRIDDDELGRFHAAANGDFSFLVKSIRKTIRWRETYAILSPQQLEPWSHLVFWHGYDVKLRPCLVIRLGLACTSLPPPERPRFTQAVVSQVEHGVLFLLNKDDPRITVLMDCAGLSPVRIPMNMMRSCSAVMQDHYPNRLSTLYVTRLPPVVRVLAQTLIQVLRPTTREKLRVLGEANQKAILAEALQAVPSFLGGRCGCNKCETLRAPGGCGGRRGMPAGGREAEDDDDDEEEEEEEEEEVGGLPLVATDGATFEQVARTAVVGILMLWIFLAYLVGMNDTGGGEGGTPLLFS</sequence>